<keyword evidence="3" id="KW-1185">Reference proteome</keyword>
<dbReference type="PANTHER" id="PTHR35184:SF1">
    <property type="entry name" value="INTEGRAL MEMBRANE PROTEIN"/>
    <property type="match status" value="1"/>
</dbReference>
<sequence length="314" mass="34720">MSGQHGQMMPSGPPYIPKTAGYGGRPDKGVDVPISSVFIAIFFTLAVIHMALFARNRRRGHFFVFSAVVFGFCMSRIVTFSMRIAWATHPRNAQVAIAASVFVAAGVVLLFVVNLNFAQRLLRAYHPRLVGNKLFDRGFLVYYISVVLVLIIVITTTVQSFYTLSAHTLNIDSSIRKFGIIYFAVFAFAPIPMLLIGNLIPSNTPRQNFGKRGDLTEKTLIVLFASGILIFTLTETALSTALRAATSFMPRPATDPGWFNSRASFYVFTPLLEVVVVAMYAATRADQKFHVEGNFERKRAAESGENIVETSEKA</sequence>
<dbReference type="PANTHER" id="PTHR35184">
    <property type="entry name" value="YALI0C10208P"/>
    <property type="match status" value="1"/>
</dbReference>
<feature type="transmembrane region" description="Helical" evidence="1">
    <location>
        <begin position="34"/>
        <end position="54"/>
    </location>
</feature>
<dbReference type="Proteomes" id="UP001412239">
    <property type="component" value="Unassembled WGS sequence"/>
</dbReference>
<evidence type="ECO:0000313" key="3">
    <source>
        <dbReference type="Proteomes" id="UP001412239"/>
    </source>
</evidence>
<proteinExistence type="predicted"/>
<evidence type="ECO:0000256" key="1">
    <source>
        <dbReference type="SAM" id="Phobius"/>
    </source>
</evidence>
<evidence type="ECO:0000313" key="2">
    <source>
        <dbReference type="EMBL" id="CUS14334.1"/>
    </source>
</evidence>
<keyword evidence="1" id="KW-0812">Transmembrane</keyword>
<feature type="transmembrane region" description="Helical" evidence="1">
    <location>
        <begin position="263"/>
        <end position="282"/>
    </location>
</feature>
<feature type="transmembrane region" description="Helical" evidence="1">
    <location>
        <begin position="178"/>
        <end position="200"/>
    </location>
</feature>
<organism evidence="2 3">
    <name type="scientific">Tuber aestivum</name>
    <name type="common">summer truffle</name>
    <dbReference type="NCBI Taxonomy" id="59557"/>
    <lineage>
        <taxon>Eukaryota</taxon>
        <taxon>Fungi</taxon>
        <taxon>Dikarya</taxon>
        <taxon>Ascomycota</taxon>
        <taxon>Pezizomycotina</taxon>
        <taxon>Pezizomycetes</taxon>
        <taxon>Pezizales</taxon>
        <taxon>Tuberaceae</taxon>
        <taxon>Tuber</taxon>
    </lineage>
</organism>
<protein>
    <recommendedName>
        <fullName evidence="4">THH1/TOM1/TOM3 domain-containing protein</fullName>
    </recommendedName>
</protein>
<dbReference type="InterPro" id="IPR021460">
    <property type="entry name" value="DUF3112"/>
</dbReference>
<feature type="transmembrane region" description="Helical" evidence="1">
    <location>
        <begin position="61"/>
        <end position="84"/>
    </location>
</feature>
<feature type="transmembrane region" description="Helical" evidence="1">
    <location>
        <begin position="220"/>
        <end position="243"/>
    </location>
</feature>
<evidence type="ECO:0008006" key="4">
    <source>
        <dbReference type="Google" id="ProtNLM"/>
    </source>
</evidence>
<keyword evidence="1" id="KW-1133">Transmembrane helix</keyword>
<name>A0A292Q4G4_9PEZI</name>
<feature type="transmembrane region" description="Helical" evidence="1">
    <location>
        <begin position="139"/>
        <end position="158"/>
    </location>
</feature>
<dbReference type="EMBL" id="LN890960">
    <property type="protein sequence ID" value="CUS14334.1"/>
    <property type="molecule type" value="Genomic_DNA"/>
</dbReference>
<keyword evidence="1" id="KW-0472">Membrane</keyword>
<reference evidence="2" key="1">
    <citation type="submission" date="2015-10" db="EMBL/GenBank/DDBJ databases">
        <authorList>
            <person name="Regsiter A."/>
            <person name="william w."/>
        </authorList>
    </citation>
    <scope>NUCLEOTIDE SEQUENCE</scope>
    <source>
        <strain evidence="2">Montdore</strain>
    </source>
</reference>
<dbReference type="Pfam" id="PF11309">
    <property type="entry name" value="DUF3112"/>
    <property type="match status" value="1"/>
</dbReference>
<feature type="transmembrane region" description="Helical" evidence="1">
    <location>
        <begin position="96"/>
        <end position="118"/>
    </location>
</feature>
<dbReference type="AlphaFoldDB" id="A0A292Q4G4"/>
<gene>
    <name evidence="2" type="ORF">GSTUAT00001624001</name>
</gene>
<accession>A0A292Q4G4</accession>